<dbReference type="GO" id="GO:0003755">
    <property type="term" value="F:peptidyl-prolyl cis-trans isomerase activity"/>
    <property type="evidence" value="ECO:0007669"/>
    <property type="project" value="UniProtKB-UniRule"/>
</dbReference>
<sequence>MNKVYIILGFCFLSISVFAQKKQKTPSKASLFHEKDVAYTPSGLAYKYRLDVPGKTGAVGDVVKLHFVLRNSKDSILRSTIEEDRMVITTIQKPRYAASFEEGLGMLSKGDSCAFWISADSLFKKGIGAEMPPFIEKGSFLRFEVKMYDVLTMAEYVEEQEIMAKKVKADEDAALASYIKTNNIPAVLDTATGVYYQVVQAGTGAKPKKGNKVIVHYTGHLLNGEIFDSSLDRGDPFDFIIGQGRVIEGWDEGIPLMRKGEKGILYIPSYRGYGEQRAGSIPPNSTLIFEVELLDIK</sequence>
<reference evidence="9 10" key="1">
    <citation type="journal article" date="2007" name="Appl. Environ. Microbiol.">
        <title>Genome sequence of the cellulolytic gliding bacterium Cytophaga hutchinsonii.</title>
        <authorList>
            <person name="Xie G."/>
            <person name="Bruce D.C."/>
            <person name="Challacombe J.F."/>
            <person name="Chertkov O."/>
            <person name="Detter J.C."/>
            <person name="Gilna P."/>
            <person name="Han C.S."/>
            <person name="Lucas S."/>
            <person name="Misra M."/>
            <person name="Myers G.L."/>
            <person name="Richardson P."/>
            <person name="Tapia R."/>
            <person name="Thayer N."/>
            <person name="Thompson L.S."/>
            <person name="Brettin T.S."/>
            <person name="Henrissat B."/>
            <person name="Wilson D.B."/>
            <person name="McBride M.J."/>
        </authorList>
    </citation>
    <scope>NUCLEOTIDE SEQUENCE [LARGE SCALE GENOMIC DNA]</scope>
    <source>
        <strain evidence="10">ATCC 33406 / DSM 1761 / CIP 103989 / NBRC 15051 / NCIMB 9469 / D465</strain>
    </source>
</reference>
<dbReference type="SUPFAM" id="SSF54534">
    <property type="entry name" value="FKBP-like"/>
    <property type="match status" value="2"/>
</dbReference>
<proteinExistence type="inferred from homology"/>
<evidence type="ECO:0000256" key="6">
    <source>
        <dbReference type="RuleBase" id="RU003915"/>
    </source>
</evidence>
<evidence type="ECO:0000313" key="10">
    <source>
        <dbReference type="Proteomes" id="UP000001822"/>
    </source>
</evidence>
<evidence type="ECO:0000313" key="9">
    <source>
        <dbReference type="EMBL" id="ABG60885.1"/>
    </source>
</evidence>
<keyword evidence="7" id="KW-0732">Signal</keyword>
<keyword evidence="4 5" id="KW-0413">Isomerase</keyword>
<feature type="signal peptide" evidence="7">
    <location>
        <begin position="1"/>
        <end position="19"/>
    </location>
</feature>
<keyword evidence="3 5" id="KW-0697">Rotamase</keyword>
<comment type="catalytic activity">
    <reaction evidence="1 5 6">
        <text>[protein]-peptidylproline (omega=180) = [protein]-peptidylproline (omega=0)</text>
        <dbReference type="Rhea" id="RHEA:16237"/>
        <dbReference type="Rhea" id="RHEA-COMP:10747"/>
        <dbReference type="Rhea" id="RHEA-COMP:10748"/>
        <dbReference type="ChEBI" id="CHEBI:83833"/>
        <dbReference type="ChEBI" id="CHEBI:83834"/>
        <dbReference type="EC" id="5.2.1.8"/>
    </reaction>
</comment>
<evidence type="ECO:0000256" key="5">
    <source>
        <dbReference type="PROSITE-ProRule" id="PRU00277"/>
    </source>
</evidence>
<evidence type="ECO:0000256" key="7">
    <source>
        <dbReference type="SAM" id="SignalP"/>
    </source>
</evidence>
<keyword evidence="10" id="KW-1185">Reference proteome</keyword>
<dbReference type="EC" id="5.2.1.8" evidence="6"/>
<dbReference type="PANTHER" id="PTHR43811:SF19">
    <property type="entry name" value="39 KDA FK506-BINDING NUCLEAR PROTEIN"/>
    <property type="match status" value="1"/>
</dbReference>
<name>A0A6N4SX15_CYTH3</name>
<accession>A0A6N4SX15</accession>
<dbReference type="EMBL" id="CP000383">
    <property type="protein sequence ID" value="ABG60885.1"/>
    <property type="molecule type" value="Genomic_DNA"/>
</dbReference>
<dbReference type="FunFam" id="3.10.50.40:FF:000047">
    <property type="entry name" value="Peptidylprolyl isomerase"/>
    <property type="match status" value="1"/>
</dbReference>
<evidence type="ECO:0000256" key="1">
    <source>
        <dbReference type="ARBA" id="ARBA00000971"/>
    </source>
</evidence>
<evidence type="ECO:0000256" key="3">
    <source>
        <dbReference type="ARBA" id="ARBA00023110"/>
    </source>
</evidence>
<evidence type="ECO:0000256" key="4">
    <source>
        <dbReference type="ARBA" id="ARBA00023235"/>
    </source>
</evidence>
<feature type="chain" id="PRO_5026728080" description="Peptidyl-prolyl cis-trans isomerase" evidence="7">
    <location>
        <begin position="20"/>
        <end position="297"/>
    </location>
</feature>
<dbReference type="PROSITE" id="PS50059">
    <property type="entry name" value="FKBP_PPIASE"/>
    <property type="match status" value="1"/>
</dbReference>
<feature type="domain" description="PPIase FKBP-type" evidence="8">
    <location>
        <begin position="210"/>
        <end position="297"/>
    </location>
</feature>
<dbReference type="OrthoDB" id="9814548at2"/>
<evidence type="ECO:0000256" key="2">
    <source>
        <dbReference type="ARBA" id="ARBA00006577"/>
    </source>
</evidence>
<dbReference type="Proteomes" id="UP000001822">
    <property type="component" value="Chromosome"/>
</dbReference>
<gene>
    <name evidence="9" type="ordered locus">CHU_3652</name>
</gene>
<evidence type="ECO:0000259" key="8">
    <source>
        <dbReference type="PROSITE" id="PS50059"/>
    </source>
</evidence>
<dbReference type="Pfam" id="PF00254">
    <property type="entry name" value="FKBP_C"/>
    <property type="match status" value="1"/>
</dbReference>
<comment type="similarity">
    <text evidence="2 6">Belongs to the FKBP-type PPIase family.</text>
</comment>
<dbReference type="KEGG" id="chu:CHU_3652"/>
<dbReference type="Gene3D" id="3.10.50.40">
    <property type="match status" value="2"/>
</dbReference>
<organism evidence="9 10">
    <name type="scientific">Cytophaga hutchinsonii (strain ATCC 33406 / DSM 1761 / CIP 103989 / NBRC 15051 / NCIMB 9469 / D465)</name>
    <dbReference type="NCBI Taxonomy" id="269798"/>
    <lineage>
        <taxon>Bacteria</taxon>
        <taxon>Pseudomonadati</taxon>
        <taxon>Bacteroidota</taxon>
        <taxon>Cytophagia</taxon>
        <taxon>Cytophagales</taxon>
        <taxon>Cytophagaceae</taxon>
        <taxon>Cytophaga</taxon>
    </lineage>
</organism>
<dbReference type="InterPro" id="IPR046357">
    <property type="entry name" value="PPIase_dom_sf"/>
</dbReference>
<dbReference type="InterPro" id="IPR001179">
    <property type="entry name" value="PPIase_FKBP_dom"/>
</dbReference>
<dbReference type="AlphaFoldDB" id="A0A6N4SX15"/>
<dbReference type="RefSeq" id="WP_011586990.1">
    <property type="nucleotide sequence ID" value="NC_008255.1"/>
</dbReference>
<dbReference type="PANTHER" id="PTHR43811">
    <property type="entry name" value="FKBP-TYPE PEPTIDYL-PROLYL CIS-TRANS ISOMERASE FKPA"/>
    <property type="match status" value="1"/>
</dbReference>
<protein>
    <recommendedName>
        <fullName evidence="6">Peptidyl-prolyl cis-trans isomerase</fullName>
        <ecNumber evidence="6">5.2.1.8</ecNumber>
    </recommendedName>
</protein>